<evidence type="ECO:0000256" key="4">
    <source>
        <dbReference type="ARBA" id="ARBA00023136"/>
    </source>
</evidence>
<organism evidence="7 8">
    <name type="scientific">Perkinsus chesapeaki</name>
    <name type="common">Clam parasite</name>
    <name type="synonym">Perkinsus andrewsi</name>
    <dbReference type="NCBI Taxonomy" id="330153"/>
    <lineage>
        <taxon>Eukaryota</taxon>
        <taxon>Sar</taxon>
        <taxon>Alveolata</taxon>
        <taxon>Perkinsozoa</taxon>
        <taxon>Perkinsea</taxon>
        <taxon>Perkinsida</taxon>
        <taxon>Perkinsidae</taxon>
        <taxon>Perkinsus</taxon>
    </lineage>
</organism>
<feature type="transmembrane region" description="Helical" evidence="6">
    <location>
        <begin position="1037"/>
        <end position="1060"/>
    </location>
</feature>
<evidence type="ECO:0000313" key="8">
    <source>
        <dbReference type="Proteomes" id="UP000591131"/>
    </source>
</evidence>
<dbReference type="GO" id="GO:0016020">
    <property type="term" value="C:membrane"/>
    <property type="evidence" value="ECO:0007669"/>
    <property type="project" value="UniProtKB-SubCell"/>
</dbReference>
<keyword evidence="4 6" id="KW-0472">Membrane</keyword>
<comment type="subcellular location">
    <subcellularLocation>
        <location evidence="1">Membrane</location>
        <topology evidence="1">Multi-pass membrane protein</topology>
    </subcellularLocation>
</comment>
<feature type="compositionally biased region" description="Low complexity" evidence="5">
    <location>
        <begin position="682"/>
        <end position="698"/>
    </location>
</feature>
<feature type="transmembrane region" description="Helical" evidence="6">
    <location>
        <begin position="87"/>
        <end position="109"/>
    </location>
</feature>
<dbReference type="OrthoDB" id="2590398at2759"/>
<evidence type="ECO:0000256" key="6">
    <source>
        <dbReference type="SAM" id="Phobius"/>
    </source>
</evidence>
<protein>
    <submittedName>
        <fullName evidence="7">Uncharacterized protein</fullName>
    </submittedName>
</protein>
<keyword evidence="2 6" id="KW-0812">Transmembrane</keyword>
<feature type="region of interest" description="Disordered" evidence="5">
    <location>
        <begin position="453"/>
        <end position="518"/>
    </location>
</feature>
<dbReference type="Proteomes" id="UP000591131">
    <property type="component" value="Unassembled WGS sequence"/>
</dbReference>
<feature type="region of interest" description="Disordered" evidence="5">
    <location>
        <begin position="670"/>
        <end position="714"/>
    </location>
</feature>
<evidence type="ECO:0000256" key="3">
    <source>
        <dbReference type="ARBA" id="ARBA00022989"/>
    </source>
</evidence>
<sequence>MDQPLRSSSSSLITNMVNPSQAIWFRVGCLLACIGVFTGAFGGHGLKSRQDIGPYELEVWEKAVRYQMYHSFGIVVASMAQKGAGRNWAAICFLFGILIFSGSLYALALTHINKLGAITPIGGFLMAGRTLSLFIALTFAVAIACTWWTWGYQWIYDPKSGEWPLAKCPPIEEAFQHRGVGPDGPRCQVSMTASPITLGTLVNSSLAVPEGSSLSQRRNKCVIPSFGKVDTDILCYMQDSCGNVCRTYQDGKWTRCPDPSRLEKDKKWGAIPQMCVVRIGSGSNIVNVEMPCIDVLDGAYCNEAYTLTPSNVVTMRGMVLAVGVITLFWLFAELVLRSVDKDNRKERVIGMERMAKELPVKREQIRLSLEVKWRNDAMLAMMAAAADSAPPPTHWNGSLDSPAYYQPSDPRCLVAPLPPLPPSAAMLTTPRLKGQGFLTDRSVVIRSSPELYRPSLQHSNRGGMVQSESANNLYGQSPRDGNYYNTPRGTAAANSQSPSSGSQEKFGHTLPTPLPSGWLTERSVVSTNSRKEKHSLLYSRDPRKRFESNAWRRRLRQWKELRSAKLSLISKKYMFRRVLLNCFFFIFLICLLYLILLFSPQQMRSQSSLWEVLLGEASFWEVRTWLDFLIFVDVLLDVFLFLIACLAVKWPSAPVFSRHLQDAMHKVVESSSKRQQQPGGRLSSLTAPSGGSSNSSSGHDLESGGQGGYPGELPSSTSDDTISLDFVVKQTMAQDCCLMIACHLSTMTAERFETFSNTLRAALVVFPPSHIFVCDNGPSLTPEDETQWATQQVHPDINYLYIPEGNKTFAFYWCNRYWIPYLASTGKTTNFRYAVIIDDDVPLPNDLHIPRELLEKDVDIKAVHFPITAASPYGGPNLLLQCQDIEYKMAAVHKLFQAMLSRCLSCHGAIALWDRESLDDILFEHDTVFNGEDMYMGLLLLKKRDKSKIISCAQTLVPTYAPDTWKVLFRQRVKSWELTSHKKTFTYLFELVNPSSLCHGPSWALKPYFLQELLAIALDWMRVFLVCGLLLRDWLGLLVMIALNALVLYIVLTVFQLVVLRTRKELRAGIITFVTFPWYRLSALMFRLGALCQNILVYSFERESIKIGTREDEIRDIPPCPPHIDVDWFRLWEESDPVPIEQQQSVKLSARCNSARGPRIRTPRTSGPPSRRGSLASSSPSGVPTIQPPATSVPSDRGVIDNRGDF</sequence>
<evidence type="ECO:0000256" key="1">
    <source>
        <dbReference type="ARBA" id="ARBA00004141"/>
    </source>
</evidence>
<dbReference type="Pfam" id="PF03142">
    <property type="entry name" value="Chitin_synth_2"/>
    <property type="match status" value="1"/>
</dbReference>
<comment type="caution">
    <text evidence="7">The sequence shown here is derived from an EMBL/GenBank/DDBJ whole genome shotgun (WGS) entry which is preliminary data.</text>
</comment>
<keyword evidence="8" id="KW-1185">Reference proteome</keyword>
<name>A0A7J6MZ86_PERCH</name>
<accession>A0A7J6MZ86</accession>
<feature type="compositionally biased region" description="Low complexity" evidence="5">
    <location>
        <begin position="1163"/>
        <end position="1182"/>
    </location>
</feature>
<proteinExistence type="predicted"/>
<dbReference type="InterPro" id="IPR029044">
    <property type="entry name" value="Nucleotide-diphossugar_trans"/>
</dbReference>
<dbReference type="InterPro" id="IPR006696">
    <property type="entry name" value="DUF423"/>
</dbReference>
<feature type="compositionally biased region" description="Polar residues" evidence="5">
    <location>
        <begin position="456"/>
        <end position="475"/>
    </location>
</feature>
<dbReference type="SUPFAM" id="SSF53448">
    <property type="entry name" value="Nucleotide-diphospho-sugar transferases"/>
    <property type="match status" value="1"/>
</dbReference>
<feature type="region of interest" description="Disordered" evidence="5">
    <location>
        <begin position="1142"/>
        <end position="1206"/>
    </location>
</feature>
<feature type="compositionally biased region" description="Polar residues" evidence="5">
    <location>
        <begin position="483"/>
        <end position="503"/>
    </location>
</feature>
<feature type="transmembrane region" description="Helical" evidence="6">
    <location>
        <begin position="130"/>
        <end position="150"/>
    </location>
</feature>
<evidence type="ECO:0000256" key="2">
    <source>
        <dbReference type="ARBA" id="ARBA00022692"/>
    </source>
</evidence>
<dbReference type="PANTHER" id="PTHR43461:SF1">
    <property type="entry name" value="TRANSMEMBRANE PROTEIN 256"/>
    <property type="match status" value="1"/>
</dbReference>
<evidence type="ECO:0000313" key="7">
    <source>
        <dbReference type="EMBL" id="KAF4676948.1"/>
    </source>
</evidence>
<dbReference type="PANTHER" id="PTHR43461">
    <property type="entry name" value="TRANSMEMBRANE PROTEIN 256"/>
    <property type="match status" value="1"/>
</dbReference>
<gene>
    <name evidence="7" type="ORF">FOL47_004190</name>
</gene>
<evidence type="ECO:0000256" key="5">
    <source>
        <dbReference type="SAM" id="MobiDB-lite"/>
    </source>
</evidence>
<dbReference type="EMBL" id="JAAPAO010000024">
    <property type="protein sequence ID" value="KAF4676948.1"/>
    <property type="molecule type" value="Genomic_DNA"/>
</dbReference>
<feature type="transmembrane region" description="Helical" evidence="6">
    <location>
        <begin position="578"/>
        <end position="598"/>
    </location>
</feature>
<feature type="transmembrane region" description="Helical" evidence="6">
    <location>
        <begin position="23"/>
        <end position="42"/>
    </location>
</feature>
<reference evidence="7 8" key="1">
    <citation type="submission" date="2020-04" db="EMBL/GenBank/DDBJ databases">
        <title>Perkinsus chesapeaki whole genome sequence.</title>
        <authorList>
            <person name="Bogema D.R."/>
        </authorList>
    </citation>
    <scope>NUCLEOTIDE SEQUENCE [LARGE SCALE GENOMIC DNA]</scope>
    <source>
        <strain evidence="7">ATCC PRA-425</strain>
    </source>
</reference>
<dbReference type="AlphaFoldDB" id="A0A7J6MZ86"/>
<keyword evidence="3 6" id="KW-1133">Transmembrane helix</keyword>
<feature type="transmembrane region" description="Helical" evidence="6">
    <location>
        <begin position="317"/>
        <end position="336"/>
    </location>
</feature>
<dbReference type="Pfam" id="PF04241">
    <property type="entry name" value="DUF423"/>
    <property type="match status" value="1"/>
</dbReference>